<evidence type="ECO:0000313" key="1">
    <source>
        <dbReference type="EMBL" id="KAI1695216.1"/>
    </source>
</evidence>
<comment type="caution">
    <text evidence="1">The sequence shown here is derived from an EMBL/GenBank/DDBJ whole genome shotgun (WGS) entry which is preliminary data.</text>
</comment>
<dbReference type="Proteomes" id="UP001201812">
    <property type="component" value="Unassembled WGS sequence"/>
</dbReference>
<gene>
    <name evidence="1" type="ORF">DdX_19709</name>
</gene>
<evidence type="ECO:0008006" key="3">
    <source>
        <dbReference type="Google" id="ProtNLM"/>
    </source>
</evidence>
<proteinExistence type="predicted"/>
<evidence type="ECO:0000313" key="2">
    <source>
        <dbReference type="Proteomes" id="UP001201812"/>
    </source>
</evidence>
<keyword evidence="2" id="KW-1185">Reference proteome</keyword>
<name>A0AAD4MIJ0_9BILA</name>
<accession>A0AAD4MIJ0</accession>
<sequence>MQIANGSAGVHGSASLATGVFEQAESGSRIRILRSTLSVEKIQVEVEITSIRSWSSNSRISGFSIFRLKARKAESTFEYFYDTMPSKGVKRSGSHGGGAFEREAKKKSRTPVEIADDAWLEILRSLSFRQCAKVRLVSRQINGVAQRNISTLPCAIIDSAITRLRERNKVLGNIIVLDSTIRKNDAIQWFKDRGIAMVVPKDIQLDNAIIDINLEEDRCVDITVLGSAPQKKLARSQASRNEVVFYAEFRPKRNENSWATMTHFLQLLYHPVTYIKELSMYSLDKKLKDTLFGGEERYIRCGLFTFQMATVEKFRTVVSIPSTFPAIVISGNLTLGAGDSLNAPLSGTDVIEECSDNSGGGSVYVVSNGQNRMRVEFSRKYPNDSQGLRRIIACGPGGCRGYASRKYDIRVEVYAV</sequence>
<protein>
    <recommendedName>
        <fullName evidence="3">F-box domain-containing protein</fullName>
    </recommendedName>
</protein>
<reference evidence="1" key="1">
    <citation type="submission" date="2022-01" db="EMBL/GenBank/DDBJ databases">
        <title>Genome Sequence Resource for Two Populations of Ditylenchus destructor, the Migratory Endoparasitic Phytonematode.</title>
        <authorList>
            <person name="Zhang H."/>
            <person name="Lin R."/>
            <person name="Xie B."/>
        </authorList>
    </citation>
    <scope>NUCLEOTIDE SEQUENCE</scope>
    <source>
        <strain evidence="1">BazhouSP</strain>
    </source>
</reference>
<dbReference type="AlphaFoldDB" id="A0AAD4MIJ0"/>
<organism evidence="1 2">
    <name type="scientific">Ditylenchus destructor</name>
    <dbReference type="NCBI Taxonomy" id="166010"/>
    <lineage>
        <taxon>Eukaryota</taxon>
        <taxon>Metazoa</taxon>
        <taxon>Ecdysozoa</taxon>
        <taxon>Nematoda</taxon>
        <taxon>Chromadorea</taxon>
        <taxon>Rhabditida</taxon>
        <taxon>Tylenchina</taxon>
        <taxon>Tylenchomorpha</taxon>
        <taxon>Sphaerularioidea</taxon>
        <taxon>Anguinidae</taxon>
        <taxon>Anguininae</taxon>
        <taxon>Ditylenchus</taxon>
    </lineage>
</organism>
<dbReference type="EMBL" id="JAKKPZ010000428">
    <property type="protein sequence ID" value="KAI1695216.1"/>
    <property type="molecule type" value="Genomic_DNA"/>
</dbReference>